<feature type="domain" description="VOC" evidence="1">
    <location>
        <begin position="7"/>
        <end position="116"/>
    </location>
</feature>
<dbReference type="KEGG" id="aqt:FN924_03695"/>
<name>A0A516KDC4_9BACI</name>
<dbReference type="PROSITE" id="PS51819">
    <property type="entry name" value="VOC"/>
    <property type="match status" value="1"/>
</dbReference>
<dbReference type="RefSeq" id="WP_143892120.1">
    <property type="nucleotide sequence ID" value="NZ_CP041666.1"/>
</dbReference>
<evidence type="ECO:0000313" key="3">
    <source>
        <dbReference type="Proteomes" id="UP000315215"/>
    </source>
</evidence>
<dbReference type="SUPFAM" id="SSF54593">
    <property type="entry name" value="Glyoxalase/Bleomycin resistance protein/Dihydroxybiphenyl dioxygenase"/>
    <property type="match status" value="1"/>
</dbReference>
<dbReference type="Pfam" id="PF00903">
    <property type="entry name" value="Glyoxalase"/>
    <property type="match status" value="1"/>
</dbReference>
<dbReference type="InterPro" id="IPR037523">
    <property type="entry name" value="VOC_core"/>
</dbReference>
<dbReference type="Proteomes" id="UP000315215">
    <property type="component" value="Chromosome"/>
</dbReference>
<dbReference type="EMBL" id="CP041666">
    <property type="protein sequence ID" value="QDP39370.1"/>
    <property type="molecule type" value="Genomic_DNA"/>
</dbReference>
<protein>
    <submittedName>
        <fullName evidence="2">VOC family protein</fullName>
    </submittedName>
</protein>
<dbReference type="OrthoDB" id="2184229at2"/>
<accession>A0A516KDC4</accession>
<proteinExistence type="predicted"/>
<reference evidence="2 3" key="1">
    <citation type="submission" date="2019-07" db="EMBL/GenBank/DDBJ databases">
        <authorList>
            <person name="Li J."/>
        </authorList>
    </citation>
    <scope>NUCLEOTIDE SEQUENCE [LARGE SCALE GENOMIC DNA]</scope>
    <source>
        <strain evidence="2 3">TKL69</strain>
    </source>
</reference>
<gene>
    <name evidence="2" type="ORF">FN924_03695</name>
</gene>
<dbReference type="Gene3D" id="3.10.180.10">
    <property type="entry name" value="2,3-Dihydroxybiphenyl 1,2-Dioxygenase, domain 1"/>
    <property type="match status" value="1"/>
</dbReference>
<organism evidence="2 3">
    <name type="scientific">Radiobacillus deserti</name>
    <dbReference type="NCBI Taxonomy" id="2594883"/>
    <lineage>
        <taxon>Bacteria</taxon>
        <taxon>Bacillati</taxon>
        <taxon>Bacillota</taxon>
        <taxon>Bacilli</taxon>
        <taxon>Bacillales</taxon>
        <taxon>Bacillaceae</taxon>
        <taxon>Radiobacillus</taxon>
    </lineage>
</organism>
<evidence type="ECO:0000259" key="1">
    <source>
        <dbReference type="PROSITE" id="PS51819"/>
    </source>
</evidence>
<dbReference type="InterPro" id="IPR029068">
    <property type="entry name" value="Glyas_Bleomycin-R_OHBP_Dase"/>
</dbReference>
<dbReference type="InterPro" id="IPR004360">
    <property type="entry name" value="Glyas_Fos-R_dOase_dom"/>
</dbReference>
<sequence>MSEIFKRIDTVFLKVKRFDEAIEWYKQVLGFEVRWVIEEGYAAMEVGETPLTLVQSEQNFQPIEDIQFNFYVSDIQEAYQHLKSHDVEVGEIVDHGDLQEFSFKDLDGNVLAVCYFEE</sequence>
<dbReference type="AlphaFoldDB" id="A0A516KDC4"/>
<keyword evidence="3" id="KW-1185">Reference proteome</keyword>
<evidence type="ECO:0000313" key="2">
    <source>
        <dbReference type="EMBL" id="QDP39370.1"/>
    </source>
</evidence>